<reference evidence="2" key="1">
    <citation type="submission" date="2014-12" db="EMBL/GenBank/DDBJ databases">
        <title>Insight into the proteome of Arion vulgaris.</title>
        <authorList>
            <person name="Aradska J."/>
            <person name="Bulat T."/>
            <person name="Smidak R."/>
            <person name="Sarate P."/>
            <person name="Gangsoo J."/>
            <person name="Sialana F."/>
            <person name="Bilban M."/>
            <person name="Lubec G."/>
        </authorList>
    </citation>
    <scope>NUCLEOTIDE SEQUENCE</scope>
    <source>
        <tissue evidence="2">Skin</tissue>
    </source>
</reference>
<dbReference type="EMBL" id="HACG01014758">
    <property type="protein sequence ID" value="CEK61623.1"/>
    <property type="molecule type" value="Transcribed_RNA"/>
</dbReference>
<gene>
    <name evidence="2" type="primary">ORF42769</name>
</gene>
<sequence>LKEQADLKLLERATRLSEIAEKGKRSKQKLSRTKSLIPWDPMLSSVNTQVSGNGSKNKQEKPKLSHSKSLVLPTKSCDYLNEPRKKLEEAELVT</sequence>
<feature type="region of interest" description="Disordered" evidence="1">
    <location>
        <begin position="20"/>
        <end position="76"/>
    </location>
</feature>
<evidence type="ECO:0000313" key="2">
    <source>
        <dbReference type="EMBL" id="CEK61623.1"/>
    </source>
</evidence>
<organism evidence="2">
    <name type="scientific">Arion vulgaris</name>
    <dbReference type="NCBI Taxonomy" id="1028688"/>
    <lineage>
        <taxon>Eukaryota</taxon>
        <taxon>Metazoa</taxon>
        <taxon>Spiralia</taxon>
        <taxon>Lophotrochozoa</taxon>
        <taxon>Mollusca</taxon>
        <taxon>Gastropoda</taxon>
        <taxon>Heterobranchia</taxon>
        <taxon>Euthyneura</taxon>
        <taxon>Panpulmonata</taxon>
        <taxon>Eupulmonata</taxon>
        <taxon>Stylommatophora</taxon>
        <taxon>Helicina</taxon>
        <taxon>Arionoidea</taxon>
        <taxon>Arionidae</taxon>
        <taxon>Arion</taxon>
    </lineage>
</organism>
<feature type="compositionally biased region" description="Polar residues" evidence="1">
    <location>
        <begin position="44"/>
        <end position="56"/>
    </location>
</feature>
<feature type="non-terminal residue" evidence="2">
    <location>
        <position position="94"/>
    </location>
</feature>
<feature type="non-terminal residue" evidence="2">
    <location>
        <position position="1"/>
    </location>
</feature>
<accession>A0A0B6YZD8</accession>
<name>A0A0B6YZD8_9EUPU</name>
<proteinExistence type="predicted"/>
<dbReference type="AlphaFoldDB" id="A0A0B6YZD8"/>
<protein>
    <submittedName>
        <fullName evidence="2">Uncharacterized protein</fullName>
    </submittedName>
</protein>
<evidence type="ECO:0000256" key="1">
    <source>
        <dbReference type="SAM" id="MobiDB-lite"/>
    </source>
</evidence>